<evidence type="ECO:0000313" key="2">
    <source>
        <dbReference type="Proteomes" id="UP001057402"/>
    </source>
</evidence>
<dbReference type="EMBL" id="CM042885">
    <property type="protein sequence ID" value="KAI4367342.1"/>
    <property type="molecule type" value="Genomic_DNA"/>
</dbReference>
<accession>A0ACB9QPG4</accession>
<evidence type="ECO:0000313" key="1">
    <source>
        <dbReference type="EMBL" id="KAI4367342.1"/>
    </source>
</evidence>
<protein>
    <submittedName>
        <fullName evidence="1">Uncharacterized protein</fullName>
    </submittedName>
</protein>
<comment type="caution">
    <text evidence="1">The sequence shown here is derived from an EMBL/GenBank/DDBJ whole genome shotgun (WGS) entry which is preliminary data.</text>
</comment>
<gene>
    <name evidence="1" type="ORF">MLD38_023090</name>
</gene>
<reference evidence="2" key="1">
    <citation type="journal article" date="2023" name="Front. Plant Sci.">
        <title>Chromosomal-level genome assembly of Melastoma candidum provides insights into trichome evolution.</title>
        <authorList>
            <person name="Zhong Y."/>
            <person name="Wu W."/>
            <person name="Sun C."/>
            <person name="Zou P."/>
            <person name="Liu Y."/>
            <person name="Dai S."/>
            <person name="Zhou R."/>
        </authorList>
    </citation>
    <scope>NUCLEOTIDE SEQUENCE [LARGE SCALE GENOMIC DNA]</scope>
</reference>
<organism evidence="1 2">
    <name type="scientific">Melastoma candidum</name>
    <dbReference type="NCBI Taxonomy" id="119954"/>
    <lineage>
        <taxon>Eukaryota</taxon>
        <taxon>Viridiplantae</taxon>
        <taxon>Streptophyta</taxon>
        <taxon>Embryophyta</taxon>
        <taxon>Tracheophyta</taxon>
        <taxon>Spermatophyta</taxon>
        <taxon>Magnoliopsida</taxon>
        <taxon>eudicotyledons</taxon>
        <taxon>Gunneridae</taxon>
        <taxon>Pentapetalae</taxon>
        <taxon>rosids</taxon>
        <taxon>malvids</taxon>
        <taxon>Myrtales</taxon>
        <taxon>Melastomataceae</taxon>
        <taxon>Melastomatoideae</taxon>
        <taxon>Melastomateae</taxon>
        <taxon>Melastoma</taxon>
    </lineage>
</organism>
<dbReference type="Proteomes" id="UP001057402">
    <property type="component" value="Chromosome 6"/>
</dbReference>
<name>A0ACB9QPG4_9MYRT</name>
<keyword evidence="2" id="KW-1185">Reference proteome</keyword>
<proteinExistence type="predicted"/>
<sequence length="93" mass="10857">MEENSRRWSSPGFRFHPTEEELVHFYLRSIILHGHNPRYHIIRFLDIYSHDTLPSSQDVVLCKICKKATSLKVLEQRADLEEAIMVSNQSSSS</sequence>